<keyword evidence="4" id="KW-0677">Repeat</keyword>
<evidence type="ECO:0000256" key="6">
    <source>
        <dbReference type="ARBA" id="ARBA00022833"/>
    </source>
</evidence>
<dbReference type="FunFam" id="2.60.120.1040:FF:000001">
    <property type="entry name" value="Zinc finger protein ZPR1"/>
    <property type="match status" value="1"/>
</dbReference>
<feature type="domain" description="Zinc finger ZPR1-type" evidence="9">
    <location>
        <begin position="333"/>
        <end position="493"/>
    </location>
</feature>
<dbReference type="InterPro" id="IPR056180">
    <property type="entry name" value="ZPR1_jr_dom"/>
</dbReference>
<dbReference type="GO" id="GO:0005634">
    <property type="term" value="C:nucleus"/>
    <property type="evidence" value="ECO:0007669"/>
    <property type="project" value="UniProtKB-SubCell"/>
</dbReference>
<evidence type="ECO:0000313" key="11">
    <source>
        <dbReference type="Proteomes" id="UP001605036"/>
    </source>
</evidence>
<dbReference type="InterPro" id="IPR042452">
    <property type="entry name" value="ZPR1_Znf1/2"/>
</dbReference>
<evidence type="ECO:0000256" key="4">
    <source>
        <dbReference type="ARBA" id="ARBA00022737"/>
    </source>
</evidence>
<dbReference type="SMART" id="SM00709">
    <property type="entry name" value="Zpr1"/>
    <property type="match status" value="2"/>
</dbReference>
<dbReference type="FunFam" id="2.60.120.1040:FF:000002">
    <property type="entry name" value="zinc finger protein ZPR1"/>
    <property type="match status" value="1"/>
</dbReference>
<dbReference type="Proteomes" id="UP001605036">
    <property type="component" value="Unassembled WGS sequence"/>
</dbReference>
<organism evidence="10 11">
    <name type="scientific">Riccia fluitans</name>
    <dbReference type="NCBI Taxonomy" id="41844"/>
    <lineage>
        <taxon>Eukaryota</taxon>
        <taxon>Viridiplantae</taxon>
        <taxon>Streptophyta</taxon>
        <taxon>Embryophyta</taxon>
        <taxon>Marchantiophyta</taxon>
        <taxon>Marchantiopsida</taxon>
        <taxon>Marchantiidae</taxon>
        <taxon>Marchantiales</taxon>
        <taxon>Ricciaceae</taxon>
        <taxon>Riccia</taxon>
    </lineage>
</organism>
<dbReference type="EMBL" id="JBHFFA010000003">
    <property type="protein sequence ID" value="KAL2634270.1"/>
    <property type="molecule type" value="Genomic_DNA"/>
</dbReference>
<evidence type="ECO:0000256" key="7">
    <source>
        <dbReference type="ARBA" id="ARBA00023242"/>
    </source>
</evidence>
<feature type="domain" description="Zinc finger ZPR1-type" evidence="9">
    <location>
        <begin position="65"/>
        <end position="225"/>
    </location>
</feature>
<dbReference type="PANTHER" id="PTHR10876:SF0">
    <property type="entry name" value="ZINC FINGER PROTEIN ZPR1"/>
    <property type="match status" value="1"/>
</dbReference>
<evidence type="ECO:0000256" key="2">
    <source>
        <dbReference type="ARBA" id="ARBA00008354"/>
    </source>
</evidence>
<dbReference type="NCBIfam" id="TIGR00310">
    <property type="entry name" value="ZPR1_znf"/>
    <property type="match status" value="2"/>
</dbReference>
<dbReference type="InterPro" id="IPR042451">
    <property type="entry name" value="ZPR1_A/B_dom"/>
</dbReference>
<proteinExistence type="inferred from homology"/>
<dbReference type="FunFam" id="2.20.25.420:FF:000002">
    <property type="entry name" value="Zinc finger protein ZPR1"/>
    <property type="match status" value="1"/>
</dbReference>
<accession>A0ABD1YUV5</accession>
<dbReference type="Gene3D" id="2.60.120.1040">
    <property type="entry name" value="ZPR1, A/B domain"/>
    <property type="match status" value="2"/>
</dbReference>
<comment type="caution">
    <text evidence="10">The sequence shown here is derived from an EMBL/GenBank/DDBJ whole genome shotgun (WGS) entry which is preliminary data.</text>
</comment>
<keyword evidence="5" id="KW-0863">Zinc-finger</keyword>
<evidence type="ECO:0000256" key="8">
    <source>
        <dbReference type="SAM" id="MobiDB-lite"/>
    </source>
</evidence>
<feature type="region of interest" description="Disordered" evidence="8">
    <location>
        <begin position="255"/>
        <end position="296"/>
    </location>
</feature>
<feature type="compositionally biased region" description="Polar residues" evidence="8">
    <location>
        <begin position="257"/>
        <end position="275"/>
    </location>
</feature>
<evidence type="ECO:0000256" key="3">
    <source>
        <dbReference type="ARBA" id="ARBA00022723"/>
    </source>
</evidence>
<dbReference type="InterPro" id="IPR040141">
    <property type="entry name" value="ZPR1"/>
</dbReference>
<gene>
    <name evidence="10" type="ORF">R1flu_005749</name>
</gene>
<dbReference type="Pfam" id="PF22794">
    <property type="entry name" value="jr-ZPR1"/>
    <property type="match status" value="2"/>
</dbReference>
<evidence type="ECO:0000259" key="9">
    <source>
        <dbReference type="SMART" id="SM00709"/>
    </source>
</evidence>
<dbReference type="AlphaFoldDB" id="A0ABD1YUV5"/>
<keyword evidence="3" id="KW-0479">Metal-binding</keyword>
<evidence type="ECO:0000256" key="5">
    <source>
        <dbReference type="ARBA" id="ARBA00022771"/>
    </source>
</evidence>
<keyword evidence="7" id="KW-0539">Nucleus</keyword>
<dbReference type="PANTHER" id="PTHR10876">
    <property type="entry name" value="ZINC FINGER PROTEIN ZPR1"/>
    <property type="match status" value="1"/>
</dbReference>
<dbReference type="FunFam" id="2.20.25.420:FF:000001">
    <property type="entry name" value="Zinc finger protein ZPR1"/>
    <property type="match status" value="1"/>
</dbReference>
<dbReference type="Gene3D" id="2.20.25.420">
    <property type="entry name" value="ZPR1, zinc finger domain"/>
    <property type="match status" value="2"/>
</dbReference>
<keyword evidence="11" id="KW-1185">Reference proteome</keyword>
<evidence type="ECO:0000256" key="1">
    <source>
        <dbReference type="ARBA" id="ARBA00004123"/>
    </source>
</evidence>
<name>A0ABD1YUV5_9MARC</name>
<sequence length="543" mass="59531">MFQSAFCAPVVYGHIRNQFTRIASGKGEKQSVGMTTEVDPAVVDLGAAAEAVGTSSDAPLYEIESLCMRCGKNGTTRFLLTKIPHFREVVLMAFECSHCNERNNEIQFAGKLAPQGCTYTLVVRAGDKTVLNRQVVKSDSGTIKIPELEFEIPTDAQRGTLSTVEGVLLRAAEELEALQEERRRVDPKMAEALDAFLVKLKECAAAERNYTFIIDDPAGNSFIENPNAPAKDPLLSAHHYERTPEQQGQLGFVSEGTAEQPSTTQSENTIASGTDNRNEQSRMRYTPAGTTREPHGSVGAIAAHKAIAEGSSAEVAAALFKYSAPEEVMTFPARCGACASPCETRMYVTNIPYFKEVIVMASTCDQCGYRNSEVKPGGSIPEKGKKISVRIKNKRDLSRDVIKSDSATVFVPELELELAPGTLGGLVTTVEGLINQISESLKRVHGFSIGDSADPWKKNRWQEFDIRLKKLLDCEEDWTLILDDALANSFIAPAVDDLKADTQLSFEEYERSWEQDEELGLHDMDTSAADVAYEKTEQEAATC</sequence>
<protein>
    <recommendedName>
        <fullName evidence="9">Zinc finger ZPR1-type domain-containing protein</fullName>
    </recommendedName>
</protein>
<reference evidence="10 11" key="1">
    <citation type="submission" date="2024-09" db="EMBL/GenBank/DDBJ databases">
        <title>Chromosome-scale assembly of Riccia fluitans.</title>
        <authorList>
            <person name="Paukszto L."/>
            <person name="Sawicki J."/>
            <person name="Karawczyk K."/>
            <person name="Piernik-Szablinska J."/>
            <person name="Szczecinska M."/>
            <person name="Mazdziarz M."/>
        </authorList>
    </citation>
    <scope>NUCLEOTIDE SEQUENCE [LARGE SCALE GENOMIC DNA]</scope>
    <source>
        <strain evidence="10">Rf_01</strain>
        <tissue evidence="10">Aerial parts of the thallus</tissue>
    </source>
</reference>
<dbReference type="Pfam" id="PF03367">
    <property type="entry name" value="Zn_ribbon_ZPR1"/>
    <property type="match status" value="2"/>
</dbReference>
<comment type="subcellular location">
    <subcellularLocation>
        <location evidence="1">Nucleus</location>
    </subcellularLocation>
</comment>
<evidence type="ECO:0000313" key="10">
    <source>
        <dbReference type="EMBL" id="KAL2634270.1"/>
    </source>
</evidence>
<keyword evidence="6" id="KW-0862">Zinc</keyword>
<comment type="similarity">
    <text evidence="2">Belongs to the ZPR1 family.</text>
</comment>
<dbReference type="InterPro" id="IPR004457">
    <property type="entry name" value="Znf_ZPR1"/>
</dbReference>
<dbReference type="GO" id="GO:0008270">
    <property type="term" value="F:zinc ion binding"/>
    <property type="evidence" value="ECO:0007669"/>
    <property type="project" value="UniProtKB-KW"/>
</dbReference>